<evidence type="ECO:0000256" key="5">
    <source>
        <dbReference type="ARBA" id="ARBA00022763"/>
    </source>
</evidence>
<evidence type="ECO:0000256" key="1">
    <source>
        <dbReference type="ARBA" id="ARBA00003618"/>
    </source>
</evidence>
<dbReference type="GO" id="GO:0005524">
    <property type="term" value="F:ATP binding"/>
    <property type="evidence" value="ECO:0007669"/>
    <property type="project" value="UniProtKB-KW"/>
</dbReference>
<dbReference type="InterPro" id="IPR003395">
    <property type="entry name" value="RecF/RecN/SMC_N"/>
</dbReference>
<gene>
    <name evidence="12" type="primary">recN</name>
    <name evidence="12" type="ORF">IAD32_02665</name>
</gene>
<dbReference type="NCBIfam" id="TIGR00634">
    <property type="entry name" value="recN"/>
    <property type="match status" value="1"/>
</dbReference>
<evidence type="ECO:0000256" key="8">
    <source>
        <dbReference type="ARBA" id="ARBA00033408"/>
    </source>
</evidence>
<evidence type="ECO:0000256" key="3">
    <source>
        <dbReference type="ARBA" id="ARBA00021315"/>
    </source>
</evidence>
<accession>A0A9D0ZGY4</accession>
<dbReference type="Proteomes" id="UP000886787">
    <property type="component" value="Unassembled WGS sequence"/>
</dbReference>
<keyword evidence="4" id="KW-0547">Nucleotide-binding</keyword>
<evidence type="ECO:0000256" key="10">
    <source>
        <dbReference type="SAM" id="Coils"/>
    </source>
</evidence>
<reference evidence="12" key="2">
    <citation type="journal article" date="2021" name="PeerJ">
        <title>Extensive microbial diversity within the chicken gut microbiome revealed by metagenomics and culture.</title>
        <authorList>
            <person name="Gilroy R."/>
            <person name="Ravi A."/>
            <person name="Getino M."/>
            <person name="Pursley I."/>
            <person name="Horton D.L."/>
            <person name="Alikhan N.F."/>
            <person name="Baker D."/>
            <person name="Gharbi K."/>
            <person name="Hall N."/>
            <person name="Watson M."/>
            <person name="Adriaenssens E.M."/>
            <person name="Foster-Nyarko E."/>
            <person name="Jarju S."/>
            <person name="Secka A."/>
            <person name="Antonio M."/>
            <person name="Oren A."/>
            <person name="Chaudhuri R.R."/>
            <person name="La Ragione R."/>
            <person name="Hildebrand F."/>
            <person name="Pallen M.J."/>
        </authorList>
    </citation>
    <scope>NUCLEOTIDE SEQUENCE</scope>
    <source>
        <strain evidence="12">ChiSjej1B19-3389</strain>
    </source>
</reference>
<evidence type="ECO:0000256" key="6">
    <source>
        <dbReference type="ARBA" id="ARBA00022840"/>
    </source>
</evidence>
<protein>
    <recommendedName>
        <fullName evidence="3 9">DNA repair protein RecN</fullName>
    </recommendedName>
    <alternativeName>
        <fullName evidence="8 9">Recombination protein N</fullName>
    </alternativeName>
</protein>
<dbReference type="Gene3D" id="3.40.50.300">
    <property type="entry name" value="P-loop containing nucleotide triphosphate hydrolases"/>
    <property type="match status" value="2"/>
</dbReference>
<dbReference type="SUPFAM" id="SSF52540">
    <property type="entry name" value="P-loop containing nucleoside triphosphate hydrolases"/>
    <property type="match status" value="2"/>
</dbReference>
<evidence type="ECO:0000256" key="9">
    <source>
        <dbReference type="PIRNR" id="PIRNR003128"/>
    </source>
</evidence>
<dbReference type="GO" id="GO:0006281">
    <property type="term" value="P:DNA repair"/>
    <property type="evidence" value="ECO:0007669"/>
    <property type="project" value="UniProtKB-KW"/>
</dbReference>
<evidence type="ECO:0000259" key="11">
    <source>
        <dbReference type="Pfam" id="PF02463"/>
    </source>
</evidence>
<dbReference type="GO" id="GO:0009432">
    <property type="term" value="P:SOS response"/>
    <property type="evidence" value="ECO:0007669"/>
    <property type="project" value="TreeGrafter"/>
</dbReference>
<comment type="caution">
    <text evidence="12">The sequence shown here is derived from an EMBL/GenBank/DDBJ whole genome shotgun (WGS) entry which is preliminary data.</text>
</comment>
<dbReference type="GO" id="GO:0043590">
    <property type="term" value="C:bacterial nucleoid"/>
    <property type="evidence" value="ECO:0007669"/>
    <property type="project" value="TreeGrafter"/>
</dbReference>
<name>A0A9D0ZGY4_9FIRM</name>
<dbReference type="PIRSF" id="PIRSF003128">
    <property type="entry name" value="RecN"/>
    <property type="match status" value="1"/>
</dbReference>
<evidence type="ECO:0000313" key="12">
    <source>
        <dbReference type="EMBL" id="HIQ80170.1"/>
    </source>
</evidence>
<evidence type="ECO:0000313" key="13">
    <source>
        <dbReference type="Proteomes" id="UP000886787"/>
    </source>
</evidence>
<dbReference type="InterPro" id="IPR027417">
    <property type="entry name" value="P-loop_NTPase"/>
</dbReference>
<dbReference type="AlphaFoldDB" id="A0A9D0ZGY4"/>
<keyword evidence="10" id="KW-0175">Coiled coil</keyword>
<dbReference type="PANTHER" id="PTHR11059">
    <property type="entry name" value="DNA REPAIR PROTEIN RECN"/>
    <property type="match status" value="1"/>
</dbReference>
<feature type="coiled-coil region" evidence="10">
    <location>
        <begin position="326"/>
        <end position="363"/>
    </location>
</feature>
<dbReference type="Pfam" id="PF02463">
    <property type="entry name" value="SMC_N"/>
    <property type="match status" value="1"/>
</dbReference>
<dbReference type="CDD" id="cd03241">
    <property type="entry name" value="ABC_RecN"/>
    <property type="match status" value="2"/>
</dbReference>
<keyword evidence="6" id="KW-0067">ATP-binding</keyword>
<sequence length="553" mass="62261">MIATLFIENIAVIEKASIDFTMGLNVLTGETGAGKSIIIDAINMVLGRRTSRDIIRTGAQYAVVSAVFEKIDEATRTAMETYGIPLEDDGTLVLQREIQQNGKNICRINARPVPVSVLKDVTANLIDLHGQHESYELISAQRHQEYIDSFGSLQEELAAYRQVFIKLKTCKRALDRAQTDDAQRARQMDLLRYQTEEIDSAQLVEGEQELLTEKRNVILHKEKIMRAFADAYDILNRDPAGVLSLLEEAASDLQNVQDYIPEAAGLTARLQDMFYELQDCASELAHFQEQNEAPAENLAQIETRLDLIYRLSQKYGATILDILQFAQQAHAELKELEDYEVNLEKLQTEFNRLAEQASALAKHLSEKRRKCAQTFTRLVGEEMTYLDMPDARLFVDFKHTPLTENGCDKIEFLISANPGEEAKPVSKIASGGELSRMMLAIKNVMSDKEEHTKTLIFDEVDTGIGGSAAQKVGYKLKSVSKGKQVICVTHQAQIAALADAHFLIQKMVKDNRTFTQVERLTDEQRKYELARMIGGVKITDLTLQHAEEMLEKQ</sequence>
<comment type="function">
    <text evidence="1 9">May be involved in recombinational repair of damaged DNA.</text>
</comment>
<organism evidence="12 13">
    <name type="scientific">Candidatus Scatavimonas merdigallinarum</name>
    <dbReference type="NCBI Taxonomy" id="2840914"/>
    <lineage>
        <taxon>Bacteria</taxon>
        <taxon>Bacillati</taxon>
        <taxon>Bacillota</taxon>
        <taxon>Clostridia</taxon>
        <taxon>Eubacteriales</taxon>
        <taxon>Oscillospiraceae</taxon>
        <taxon>Oscillospiraceae incertae sedis</taxon>
        <taxon>Candidatus Scatavimonas</taxon>
    </lineage>
</organism>
<dbReference type="GO" id="GO:0006310">
    <property type="term" value="P:DNA recombination"/>
    <property type="evidence" value="ECO:0007669"/>
    <property type="project" value="InterPro"/>
</dbReference>
<evidence type="ECO:0000256" key="7">
    <source>
        <dbReference type="ARBA" id="ARBA00023204"/>
    </source>
</evidence>
<dbReference type="FunFam" id="3.40.50.300:FF:000356">
    <property type="entry name" value="DNA repair protein RecN"/>
    <property type="match status" value="1"/>
</dbReference>
<proteinExistence type="inferred from homology"/>
<dbReference type="EMBL" id="DVFW01000018">
    <property type="protein sequence ID" value="HIQ80170.1"/>
    <property type="molecule type" value="Genomic_DNA"/>
</dbReference>
<evidence type="ECO:0000256" key="2">
    <source>
        <dbReference type="ARBA" id="ARBA00009441"/>
    </source>
</evidence>
<dbReference type="FunFam" id="3.40.50.300:FF:000319">
    <property type="entry name" value="DNA repair protein RecN"/>
    <property type="match status" value="1"/>
</dbReference>
<keyword evidence="7 9" id="KW-0234">DNA repair</keyword>
<comment type="similarity">
    <text evidence="2 9">Belongs to the RecN family.</text>
</comment>
<reference evidence="12" key="1">
    <citation type="submission" date="2020-10" db="EMBL/GenBank/DDBJ databases">
        <authorList>
            <person name="Gilroy R."/>
        </authorList>
    </citation>
    <scope>NUCLEOTIDE SEQUENCE</scope>
    <source>
        <strain evidence="12">ChiSjej1B19-3389</strain>
    </source>
</reference>
<dbReference type="InterPro" id="IPR004604">
    <property type="entry name" value="DNA_recomb/repair_RecN"/>
</dbReference>
<dbReference type="PANTHER" id="PTHR11059:SF0">
    <property type="entry name" value="DNA REPAIR PROTEIN RECN"/>
    <property type="match status" value="1"/>
</dbReference>
<feature type="domain" description="RecF/RecN/SMC N-terminal" evidence="11">
    <location>
        <begin position="2"/>
        <end position="506"/>
    </location>
</feature>
<evidence type="ECO:0000256" key="4">
    <source>
        <dbReference type="ARBA" id="ARBA00022741"/>
    </source>
</evidence>
<keyword evidence="5 9" id="KW-0227">DNA damage</keyword>